<keyword evidence="3" id="KW-0862">Zinc</keyword>
<gene>
    <name evidence="5" type="ORF">P9847_08230</name>
</gene>
<evidence type="ECO:0000256" key="3">
    <source>
        <dbReference type="ARBA" id="ARBA00022833"/>
    </source>
</evidence>
<evidence type="ECO:0000259" key="4">
    <source>
        <dbReference type="PROSITE" id="PS51266"/>
    </source>
</evidence>
<dbReference type="SUPFAM" id="SSF161219">
    <property type="entry name" value="CHY zinc finger-like"/>
    <property type="match status" value="1"/>
</dbReference>
<name>A0ABU6PR03_9BACL</name>
<dbReference type="InterPro" id="IPR037274">
    <property type="entry name" value="Znf_CHY_sf"/>
</dbReference>
<dbReference type="Proteomes" id="UP001343257">
    <property type="component" value="Unassembled WGS sequence"/>
</dbReference>
<evidence type="ECO:0000313" key="5">
    <source>
        <dbReference type="EMBL" id="MED5017296.1"/>
    </source>
</evidence>
<keyword evidence="6" id="KW-1185">Reference proteome</keyword>
<proteinExistence type="predicted"/>
<reference evidence="5 6" key="1">
    <citation type="submission" date="2023-03" db="EMBL/GenBank/DDBJ databases">
        <title>Bacillus Genome Sequencing.</title>
        <authorList>
            <person name="Dunlap C."/>
        </authorList>
    </citation>
    <scope>NUCLEOTIDE SEQUENCE [LARGE SCALE GENOMIC DNA]</scope>
    <source>
        <strain evidence="5 6">NRS-52</strain>
    </source>
</reference>
<evidence type="ECO:0000313" key="6">
    <source>
        <dbReference type="Proteomes" id="UP001343257"/>
    </source>
</evidence>
<feature type="domain" description="CHY-type" evidence="4">
    <location>
        <begin position="7"/>
        <end position="87"/>
    </location>
</feature>
<accession>A0ABU6PR03</accession>
<dbReference type="PANTHER" id="PTHR28082:SF1">
    <property type="entry name" value="HELPER OF TIM PROTEIN 13"/>
    <property type="match status" value="1"/>
</dbReference>
<dbReference type="PIRSF" id="PIRSF017292">
    <property type="entry name" value="UCP017292_Znf_CHY"/>
    <property type="match status" value="1"/>
</dbReference>
<dbReference type="Pfam" id="PF05495">
    <property type="entry name" value="zf-CHY"/>
    <property type="match status" value="1"/>
</dbReference>
<dbReference type="RefSeq" id="WP_328276892.1">
    <property type="nucleotide sequence ID" value="NZ_JARTLD010000022.1"/>
</dbReference>
<keyword evidence="1" id="KW-0479">Metal-binding</keyword>
<comment type="caution">
    <text evidence="5">The sequence shown here is derived from an EMBL/GenBank/DDBJ whole genome shotgun (WGS) entry which is preliminary data.</text>
</comment>
<dbReference type="InterPro" id="IPR052604">
    <property type="entry name" value="Mito_Tim_assembly_helper"/>
</dbReference>
<organism evidence="5 6">
    <name type="scientific">Paenibacillus chibensis</name>
    <dbReference type="NCBI Taxonomy" id="59846"/>
    <lineage>
        <taxon>Bacteria</taxon>
        <taxon>Bacillati</taxon>
        <taxon>Bacillota</taxon>
        <taxon>Bacilli</taxon>
        <taxon>Bacillales</taxon>
        <taxon>Paenibacillaceae</taxon>
        <taxon>Paenibacillus</taxon>
    </lineage>
</organism>
<dbReference type="InterPro" id="IPR016694">
    <property type="entry name" value="UCP017292"/>
</dbReference>
<sequence length="116" mass="13467">MRIYGAVVDNATRCVHYHTEKDIIAIKFKCCGRYYPCYKCHEEHADHSIERWPREQFDHSAILCGNCLNELTIREYMHTISCPHCKASFNERCALHYSIYFESSANQEQESGGGAQ</sequence>
<dbReference type="PANTHER" id="PTHR28082">
    <property type="entry name" value="ZINC FINGER PROTEIN"/>
    <property type="match status" value="1"/>
</dbReference>
<dbReference type="InterPro" id="IPR008913">
    <property type="entry name" value="Znf_CHY"/>
</dbReference>
<keyword evidence="2" id="KW-0863">Zinc-finger</keyword>
<evidence type="ECO:0000256" key="1">
    <source>
        <dbReference type="ARBA" id="ARBA00022723"/>
    </source>
</evidence>
<dbReference type="PROSITE" id="PS51266">
    <property type="entry name" value="ZF_CHY"/>
    <property type="match status" value="1"/>
</dbReference>
<dbReference type="EMBL" id="JARTLD010000022">
    <property type="protein sequence ID" value="MED5017296.1"/>
    <property type="molecule type" value="Genomic_DNA"/>
</dbReference>
<evidence type="ECO:0000256" key="2">
    <source>
        <dbReference type="ARBA" id="ARBA00022771"/>
    </source>
</evidence>
<protein>
    <submittedName>
        <fullName evidence="5">CHY zinc finger protein</fullName>
    </submittedName>
</protein>